<keyword evidence="2" id="KW-1185">Reference proteome</keyword>
<accession>A0ABU6WMH9</accession>
<evidence type="ECO:0000313" key="1">
    <source>
        <dbReference type="EMBL" id="MED6187084.1"/>
    </source>
</evidence>
<dbReference type="EMBL" id="JASCZI010182118">
    <property type="protein sequence ID" value="MED6187084.1"/>
    <property type="molecule type" value="Genomic_DNA"/>
</dbReference>
<evidence type="ECO:0000313" key="2">
    <source>
        <dbReference type="Proteomes" id="UP001341840"/>
    </source>
</evidence>
<name>A0ABU6WMH9_9FABA</name>
<comment type="caution">
    <text evidence="1">The sequence shown here is derived from an EMBL/GenBank/DDBJ whole genome shotgun (WGS) entry which is preliminary data.</text>
</comment>
<protein>
    <submittedName>
        <fullName evidence="1">Uncharacterized protein</fullName>
    </submittedName>
</protein>
<organism evidence="1 2">
    <name type="scientific">Stylosanthes scabra</name>
    <dbReference type="NCBI Taxonomy" id="79078"/>
    <lineage>
        <taxon>Eukaryota</taxon>
        <taxon>Viridiplantae</taxon>
        <taxon>Streptophyta</taxon>
        <taxon>Embryophyta</taxon>
        <taxon>Tracheophyta</taxon>
        <taxon>Spermatophyta</taxon>
        <taxon>Magnoliopsida</taxon>
        <taxon>eudicotyledons</taxon>
        <taxon>Gunneridae</taxon>
        <taxon>Pentapetalae</taxon>
        <taxon>rosids</taxon>
        <taxon>fabids</taxon>
        <taxon>Fabales</taxon>
        <taxon>Fabaceae</taxon>
        <taxon>Papilionoideae</taxon>
        <taxon>50 kb inversion clade</taxon>
        <taxon>dalbergioids sensu lato</taxon>
        <taxon>Dalbergieae</taxon>
        <taxon>Pterocarpus clade</taxon>
        <taxon>Stylosanthes</taxon>
    </lineage>
</organism>
<sequence length="139" mass="15541">MWECYGCGGGASGIDSAEGTNVFLHMEDMELMLHRACRSLLVGALVFEPVITKGSNGSMIYEFMVFLLRNERGLEIGVYGPHSMNERVARQEASFLLMKKVVEAPIMGIYDYNHRSFGRQQQNARAHVNDVGEAPTEDH</sequence>
<proteinExistence type="predicted"/>
<gene>
    <name evidence="1" type="ORF">PIB30_072987</name>
</gene>
<reference evidence="1 2" key="1">
    <citation type="journal article" date="2023" name="Plants (Basel)">
        <title>Bridging the Gap: Combining Genomics and Transcriptomics Approaches to Understand Stylosanthes scabra, an Orphan Legume from the Brazilian Caatinga.</title>
        <authorList>
            <person name="Ferreira-Neto J.R.C."/>
            <person name="da Silva M.D."/>
            <person name="Binneck E."/>
            <person name="de Melo N.F."/>
            <person name="da Silva R.H."/>
            <person name="de Melo A.L.T.M."/>
            <person name="Pandolfi V."/>
            <person name="Bustamante F.O."/>
            <person name="Brasileiro-Vidal A.C."/>
            <person name="Benko-Iseppon A.M."/>
        </authorList>
    </citation>
    <scope>NUCLEOTIDE SEQUENCE [LARGE SCALE GENOMIC DNA]</scope>
    <source>
        <tissue evidence="1">Leaves</tissue>
    </source>
</reference>
<dbReference type="Proteomes" id="UP001341840">
    <property type="component" value="Unassembled WGS sequence"/>
</dbReference>